<accession>A0A9P5X2A7</accession>
<comment type="caution">
    <text evidence="3">The sequence shown here is derived from an EMBL/GenBank/DDBJ whole genome shotgun (WGS) entry which is preliminary data.</text>
</comment>
<keyword evidence="4" id="KW-1185">Reference proteome</keyword>
<dbReference type="OrthoDB" id="2928561at2759"/>
<dbReference type="AlphaFoldDB" id="A0A9P5X2A7"/>
<gene>
    <name evidence="3" type="ORF">P691DRAFT_622128</name>
</gene>
<evidence type="ECO:0000259" key="2">
    <source>
        <dbReference type="Pfam" id="PF01057"/>
    </source>
</evidence>
<feature type="non-terminal residue" evidence="3">
    <location>
        <position position="72"/>
    </location>
</feature>
<feature type="domain" description="Parvovirus non-structural protein 1 helicase" evidence="2">
    <location>
        <begin position="39"/>
        <end position="72"/>
    </location>
</feature>
<evidence type="ECO:0000256" key="1">
    <source>
        <dbReference type="SAM" id="MobiDB-lite"/>
    </source>
</evidence>
<feature type="region of interest" description="Disordered" evidence="1">
    <location>
        <begin position="1"/>
        <end position="33"/>
    </location>
</feature>
<dbReference type="Gene3D" id="3.40.50.300">
    <property type="entry name" value="P-loop containing nucleotide triphosphate hydrolases"/>
    <property type="match status" value="1"/>
</dbReference>
<feature type="non-terminal residue" evidence="3">
    <location>
        <position position="1"/>
    </location>
</feature>
<evidence type="ECO:0000313" key="4">
    <source>
        <dbReference type="Proteomes" id="UP000807342"/>
    </source>
</evidence>
<organism evidence="3 4">
    <name type="scientific">Macrolepiota fuliginosa MF-IS2</name>
    <dbReference type="NCBI Taxonomy" id="1400762"/>
    <lineage>
        <taxon>Eukaryota</taxon>
        <taxon>Fungi</taxon>
        <taxon>Dikarya</taxon>
        <taxon>Basidiomycota</taxon>
        <taxon>Agaricomycotina</taxon>
        <taxon>Agaricomycetes</taxon>
        <taxon>Agaricomycetidae</taxon>
        <taxon>Agaricales</taxon>
        <taxon>Agaricineae</taxon>
        <taxon>Agaricaceae</taxon>
        <taxon>Macrolepiota</taxon>
    </lineage>
</organism>
<reference evidence="3" key="1">
    <citation type="submission" date="2020-11" db="EMBL/GenBank/DDBJ databases">
        <authorList>
            <consortium name="DOE Joint Genome Institute"/>
            <person name="Ahrendt S."/>
            <person name="Riley R."/>
            <person name="Andreopoulos W."/>
            <person name="Labutti K."/>
            <person name="Pangilinan J."/>
            <person name="Ruiz-Duenas F.J."/>
            <person name="Barrasa J.M."/>
            <person name="Sanchez-Garcia M."/>
            <person name="Camarero S."/>
            <person name="Miyauchi S."/>
            <person name="Serrano A."/>
            <person name="Linde D."/>
            <person name="Babiker R."/>
            <person name="Drula E."/>
            <person name="Ayuso-Fernandez I."/>
            <person name="Pacheco R."/>
            <person name="Padilla G."/>
            <person name="Ferreira P."/>
            <person name="Barriuso J."/>
            <person name="Kellner H."/>
            <person name="Castanera R."/>
            <person name="Alfaro M."/>
            <person name="Ramirez L."/>
            <person name="Pisabarro A.G."/>
            <person name="Kuo A."/>
            <person name="Tritt A."/>
            <person name="Lipzen A."/>
            <person name="He G."/>
            <person name="Yan M."/>
            <person name="Ng V."/>
            <person name="Cullen D."/>
            <person name="Martin F."/>
            <person name="Rosso M.-N."/>
            <person name="Henrissat B."/>
            <person name="Hibbett D."/>
            <person name="Martinez A.T."/>
            <person name="Grigoriev I.V."/>
        </authorList>
    </citation>
    <scope>NUCLEOTIDE SEQUENCE</scope>
    <source>
        <strain evidence="3">MF-IS2</strain>
    </source>
</reference>
<dbReference type="InterPro" id="IPR001257">
    <property type="entry name" value="Parvovirus_NS1_helicase"/>
</dbReference>
<dbReference type="Proteomes" id="UP000807342">
    <property type="component" value="Unassembled WGS sequence"/>
</dbReference>
<protein>
    <recommendedName>
        <fullName evidence="2">Parvovirus non-structural protein 1 helicase domain-containing protein</fullName>
    </recommendedName>
</protein>
<dbReference type="SUPFAM" id="SSF52540">
    <property type="entry name" value="P-loop containing nucleoside triphosphate hydrolases"/>
    <property type="match status" value="1"/>
</dbReference>
<evidence type="ECO:0000313" key="3">
    <source>
        <dbReference type="EMBL" id="KAF9443493.1"/>
    </source>
</evidence>
<dbReference type="InterPro" id="IPR027417">
    <property type="entry name" value="P-loop_NTPase"/>
</dbReference>
<sequence length="72" mass="8050">PVMRLLEDRRIPGAEIDSSTRYPPPKCHPSTREDLRSRITKWLMGDNYERNILCLLGPAGTGKSAVAQTIAE</sequence>
<dbReference type="EMBL" id="MU151468">
    <property type="protein sequence ID" value="KAF9443493.1"/>
    <property type="molecule type" value="Genomic_DNA"/>
</dbReference>
<dbReference type="Pfam" id="PF01057">
    <property type="entry name" value="Parvo_NS1"/>
    <property type="match status" value="1"/>
</dbReference>
<feature type="compositionally biased region" description="Basic and acidic residues" evidence="1">
    <location>
        <begin position="1"/>
        <end position="12"/>
    </location>
</feature>
<dbReference type="GO" id="GO:0019079">
    <property type="term" value="P:viral genome replication"/>
    <property type="evidence" value="ECO:0007669"/>
    <property type="project" value="InterPro"/>
</dbReference>
<name>A0A9P5X2A7_9AGAR</name>
<proteinExistence type="predicted"/>